<dbReference type="EMBL" id="JAEUAW010000008">
    <property type="protein sequence ID" value="MBW9094424.1"/>
    <property type="molecule type" value="Genomic_DNA"/>
</dbReference>
<evidence type="ECO:0000313" key="2">
    <source>
        <dbReference type="Proteomes" id="UP001196843"/>
    </source>
</evidence>
<evidence type="ECO:0000313" key="1">
    <source>
        <dbReference type="EMBL" id="MBW9094424.1"/>
    </source>
</evidence>
<comment type="caution">
    <text evidence="1">The sequence shown here is derived from an EMBL/GenBank/DDBJ whole genome shotgun (WGS) entry which is preliminary data.</text>
</comment>
<dbReference type="Proteomes" id="UP001196843">
    <property type="component" value="Unassembled WGS sequence"/>
</dbReference>
<protein>
    <submittedName>
        <fullName evidence="1">Uncharacterized protein</fullName>
    </submittedName>
</protein>
<proteinExistence type="predicted"/>
<reference evidence="1 2" key="1">
    <citation type="journal article" date="2021" name="MBio">
        <title>Poor Competitiveness of Bradyrhizobium in Pigeon Pea Root Colonization in Indian Soils.</title>
        <authorList>
            <person name="Chalasani D."/>
            <person name="Basu A."/>
            <person name="Pullabhotla S.V.S.R.N."/>
            <person name="Jorrin B."/>
            <person name="Neal A.L."/>
            <person name="Poole P.S."/>
            <person name="Podile A.R."/>
            <person name="Tkacz A."/>
        </authorList>
    </citation>
    <scope>NUCLEOTIDE SEQUENCE [LARGE SCALE GENOMIC DNA]</scope>
    <source>
        <strain evidence="1 2">HU14</strain>
    </source>
</reference>
<accession>A0ABS7HPQ6</accession>
<dbReference type="RefSeq" id="WP_220301134.1">
    <property type="nucleotide sequence ID" value="NZ_JAEUAW010000008.1"/>
</dbReference>
<keyword evidence="2" id="KW-1185">Reference proteome</keyword>
<name>A0ABS7HPQ6_9MICO</name>
<organism evidence="1 2">
    <name type="scientific">Microbacterium jejuense</name>
    <dbReference type="NCBI Taxonomy" id="1263637"/>
    <lineage>
        <taxon>Bacteria</taxon>
        <taxon>Bacillati</taxon>
        <taxon>Actinomycetota</taxon>
        <taxon>Actinomycetes</taxon>
        <taxon>Micrococcales</taxon>
        <taxon>Microbacteriaceae</taxon>
        <taxon>Microbacterium</taxon>
    </lineage>
</organism>
<gene>
    <name evidence="1" type="ORF">JNB62_12085</name>
</gene>
<sequence length="181" mass="19400">MTNYRIDYDEDVWVPVPEGDDADWPATLVAHVERRTGTLSPERAADVIAFAEACRAARTEQTGTLLAFCPLAMLPVTGLLAVRVEEVEQPLDLTIAAVDDDAAMLTPALEEVDGGWWGSGRRAAVIVASTEPGIVAGRFNYAFQRDGVALLATAVADSVPFATAMLPYADRLVSHVVLEDS</sequence>